<evidence type="ECO:0000313" key="9">
    <source>
        <dbReference type="Proteomes" id="UP001291926"/>
    </source>
</evidence>
<accession>A0ABR0DQI7</accession>
<comment type="similarity">
    <text evidence="1">Belongs to the FHY3/FAR1 family.</text>
</comment>
<keyword evidence="2" id="KW-0479">Metal-binding</keyword>
<sequence length="1074" mass="122381">MSSGNSLEPDDSLEFESKEDAFEFYKNYAVSFGFSAIIKASRRSRISGKFIDAKFVCSKYGSKRDPNPCGSYSELADATTIKKKRGRINRSWSKTDCKACMHVKRRQDGRWIISSFIREHNHDIVPNIRTKKKCMLVSHKTENQKSTSLCFGEGDAKVMLEYFSCMQYENPYFFYAVDLNKEQRLKNVFWVDAKGRIDYCNFGDVVFFDTMYQNNEFKLPFAPFIGMSNHFQCLLFGSALLADESKSTYVWLMRAWLKSMQGQAPKVILTEQDQMLKEAIAEVFPRSRHCFCLWHILGKIHEKLGHVIRKHEKFINKFFKCILKSQTEAQFEKRWWKSVDRFDLRNDTWIQSLYDDRLRWVPTFMEDIFLAGLSSAQRLESISSLLDKYLLRKTSLKEFLHHYNTMLQEKYEDEAKADFDTWHKQPGLKSPSPYGKQLSTVYTHAIFKKFQVEVLGVVACHPKIESQDGENTTFKVQDFEENQGYQVIWNEKTSDACCTCRLFEYNGFLCRHVMIVLQISGVNNIPVKYILKCWTKDAKNSSTMRQIDSMESRNKRYSDLCHSACKLGDVGSLSQEAYSIAFAAMEEVLRNCENINSSLQNTLGSKSPSNEGLREFEEVHLEQKARITGVHCWDQMGYLNYRAALDCSHASQESVHGMDQLNTIPPRHKDCYSNQIHSQEQEQLNSTASLNDVDRTCLERLQRLKTMIAGAIAVEATKCSESLAESGGVQDHVNKPSMILKGDNLRWAPPKQTLFGFTPSPTAEALSLSGDSIACDITVGDGCTAVLTTQSSTKVYKSVGSKCSEQILEASIGKDGLLVVIPDPVTCFSTARYSQTQVFRVLPDESSLIIVDWVTSGRHERGEKWAFSLYKSTNRILLQGNNDPMFLDTILLEQGNHCSISDRMQDYQAIAMIVILGPKLKIIQNQIQEDVKKLMSQQQQLRAPSIGSTKSERPDFLASCSPFGPQVQSKSELLQSGFFVLPRSMPSSPGFLRNASLRLKIGCNSWILASNVCCAFECTFSSVFWLRIKDWLDNFRALSTLASAVKWFKREARGMGRRGLLVLAPFTTIWATCN</sequence>
<dbReference type="PANTHER" id="PTHR31669:SF62">
    <property type="entry name" value="PROTEIN FAR1-RELATED SEQUENCE 1"/>
    <property type="match status" value="1"/>
</dbReference>
<evidence type="ECO:0000256" key="6">
    <source>
        <dbReference type="PROSITE-ProRule" id="PRU00325"/>
    </source>
</evidence>
<dbReference type="InterPro" id="IPR006564">
    <property type="entry name" value="Znf_PMZ"/>
</dbReference>
<dbReference type="InterPro" id="IPR007527">
    <property type="entry name" value="Znf_SWIM"/>
</dbReference>
<evidence type="ECO:0000259" key="7">
    <source>
        <dbReference type="PROSITE" id="PS50966"/>
    </source>
</evidence>
<keyword evidence="3 6" id="KW-0863">Zinc-finger</keyword>
<evidence type="ECO:0000256" key="2">
    <source>
        <dbReference type="ARBA" id="ARBA00022723"/>
    </source>
</evidence>
<evidence type="ECO:0000256" key="5">
    <source>
        <dbReference type="ARBA" id="ARBA00023186"/>
    </source>
</evidence>
<organism evidence="8 9">
    <name type="scientific">Penstemon davidsonii</name>
    <dbReference type="NCBI Taxonomy" id="160366"/>
    <lineage>
        <taxon>Eukaryota</taxon>
        <taxon>Viridiplantae</taxon>
        <taxon>Streptophyta</taxon>
        <taxon>Embryophyta</taxon>
        <taxon>Tracheophyta</taxon>
        <taxon>Spermatophyta</taxon>
        <taxon>Magnoliopsida</taxon>
        <taxon>eudicotyledons</taxon>
        <taxon>Gunneridae</taxon>
        <taxon>Pentapetalae</taxon>
        <taxon>asterids</taxon>
        <taxon>lamiids</taxon>
        <taxon>Lamiales</taxon>
        <taxon>Plantaginaceae</taxon>
        <taxon>Cheloneae</taxon>
        <taxon>Penstemon</taxon>
    </lineage>
</organism>
<comment type="caution">
    <text evidence="8">The sequence shown here is derived from an EMBL/GenBank/DDBJ whole genome shotgun (WGS) entry which is preliminary data.</text>
</comment>
<evidence type="ECO:0000256" key="3">
    <source>
        <dbReference type="ARBA" id="ARBA00022771"/>
    </source>
</evidence>
<evidence type="ECO:0000313" key="8">
    <source>
        <dbReference type="EMBL" id="KAK4491509.1"/>
    </source>
</evidence>
<feature type="non-terminal residue" evidence="8">
    <location>
        <position position="1074"/>
    </location>
</feature>
<proteinExistence type="inferred from homology"/>
<dbReference type="Proteomes" id="UP001291926">
    <property type="component" value="Unassembled WGS sequence"/>
</dbReference>
<dbReference type="PANTHER" id="PTHR31669">
    <property type="entry name" value="PROTEIN FAR1-RELATED SEQUENCE 10-RELATED"/>
    <property type="match status" value="1"/>
</dbReference>
<protein>
    <recommendedName>
        <fullName evidence="7">SWIM-type domain-containing protein</fullName>
    </recommendedName>
</protein>
<keyword evidence="5" id="KW-0143">Chaperone</keyword>
<name>A0ABR0DQI7_9LAMI</name>
<dbReference type="Pfam" id="PF04434">
    <property type="entry name" value="SWIM"/>
    <property type="match status" value="1"/>
</dbReference>
<dbReference type="Pfam" id="PF03101">
    <property type="entry name" value="FAR1"/>
    <property type="match status" value="1"/>
</dbReference>
<dbReference type="InterPro" id="IPR002669">
    <property type="entry name" value="UreD"/>
</dbReference>
<dbReference type="EMBL" id="JAYDYQ010001087">
    <property type="protein sequence ID" value="KAK4491509.1"/>
    <property type="molecule type" value="Genomic_DNA"/>
</dbReference>
<keyword evidence="9" id="KW-1185">Reference proteome</keyword>
<dbReference type="Pfam" id="PF10551">
    <property type="entry name" value="MULE"/>
    <property type="match status" value="1"/>
</dbReference>
<feature type="domain" description="SWIM-type" evidence="7">
    <location>
        <begin position="485"/>
        <end position="521"/>
    </location>
</feature>
<keyword evidence="4" id="KW-0862">Zinc</keyword>
<dbReference type="PROSITE" id="PS50966">
    <property type="entry name" value="ZF_SWIM"/>
    <property type="match status" value="1"/>
</dbReference>
<evidence type="ECO:0000256" key="4">
    <source>
        <dbReference type="ARBA" id="ARBA00022833"/>
    </source>
</evidence>
<dbReference type="SMART" id="SM00575">
    <property type="entry name" value="ZnF_PMZ"/>
    <property type="match status" value="1"/>
</dbReference>
<reference evidence="8 9" key="1">
    <citation type="journal article" date="2023" name="bioRxiv">
        <title>Genome report: Whole genome sequence and annotation of Penstemon davidsonii.</title>
        <authorList>
            <person name="Ostevik K.L."/>
            <person name="Alabady M."/>
            <person name="Zhang M."/>
            <person name="Rausher M.D."/>
        </authorList>
    </citation>
    <scope>NUCLEOTIDE SEQUENCE [LARGE SCALE GENOMIC DNA]</scope>
    <source>
        <strain evidence="8">DNT005</strain>
        <tissue evidence="8">Whole leaf</tissue>
    </source>
</reference>
<gene>
    <name evidence="8" type="ORF">RD792_002259</name>
</gene>
<dbReference type="InterPro" id="IPR031052">
    <property type="entry name" value="FHY3/FAR1"/>
</dbReference>
<dbReference type="InterPro" id="IPR018289">
    <property type="entry name" value="MULE_transposase_dom"/>
</dbReference>
<evidence type="ECO:0000256" key="1">
    <source>
        <dbReference type="ARBA" id="ARBA00005889"/>
    </source>
</evidence>
<dbReference type="InterPro" id="IPR004330">
    <property type="entry name" value="FAR1_DNA_bnd_dom"/>
</dbReference>
<dbReference type="Pfam" id="PF01774">
    <property type="entry name" value="UreD"/>
    <property type="match status" value="1"/>
</dbReference>